<protein>
    <submittedName>
        <fullName evidence="2">Uncharacterized protein</fullName>
    </submittedName>
</protein>
<name>A0A9P4P9G2_9PLEO</name>
<evidence type="ECO:0000313" key="2">
    <source>
        <dbReference type="EMBL" id="KAF2438926.1"/>
    </source>
</evidence>
<dbReference type="OrthoDB" id="10680483at2759"/>
<proteinExistence type="predicted"/>
<dbReference type="AlphaFoldDB" id="A0A9P4P9G2"/>
<gene>
    <name evidence="2" type="ORF">P171DRAFT_477227</name>
</gene>
<feature type="region of interest" description="Disordered" evidence="1">
    <location>
        <begin position="781"/>
        <end position="802"/>
    </location>
</feature>
<evidence type="ECO:0000256" key="1">
    <source>
        <dbReference type="SAM" id="MobiDB-lite"/>
    </source>
</evidence>
<reference evidence="2" key="1">
    <citation type="journal article" date="2020" name="Stud. Mycol.">
        <title>101 Dothideomycetes genomes: a test case for predicting lifestyles and emergence of pathogens.</title>
        <authorList>
            <person name="Haridas S."/>
            <person name="Albert R."/>
            <person name="Binder M."/>
            <person name="Bloem J."/>
            <person name="Labutti K."/>
            <person name="Salamov A."/>
            <person name="Andreopoulos B."/>
            <person name="Baker S."/>
            <person name="Barry K."/>
            <person name="Bills G."/>
            <person name="Bluhm B."/>
            <person name="Cannon C."/>
            <person name="Castanera R."/>
            <person name="Culley D."/>
            <person name="Daum C."/>
            <person name="Ezra D."/>
            <person name="Gonzalez J."/>
            <person name="Henrissat B."/>
            <person name="Kuo A."/>
            <person name="Liang C."/>
            <person name="Lipzen A."/>
            <person name="Lutzoni F."/>
            <person name="Magnuson J."/>
            <person name="Mondo S."/>
            <person name="Nolan M."/>
            <person name="Ohm R."/>
            <person name="Pangilinan J."/>
            <person name="Park H.-J."/>
            <person name="Ramirez L."/>
            <person name="Alfaro M."/>
            <person name="Sun H."/>
            <person name="Tritt A."/>
            <person name="Yoshinaga Y."/>
            <person name="Zwiers L.-H."/>
            <person name="Turgeon B."/>
            <person name="Goodwin S."/>
            <person name="Spatafora J."/>
            <person name="Crous P."/>
            <person name="Grigoriev I."/>
        </authorList>
    </citation>
    <scope>NUCLEOTIDE SEQUENCE</scope>
    <source>
        <strain evidence="2">CBS 690.94</strain>
    </source>
</reference>
<organism evidence="2 3">
    <name type="scientific">Karstenula rhodostoma CBS 690.94</name>
    <dbReference type="NCBI Taxonomy" id="1392251"/>
    <lineage>
        <taxon>Eukaryota</taxon>
        <taxon>Fungi</taxon>
        <taxon>Dikarya</taxon>
        <taxon>Ascomycota</taxon>
        <taxon>Pezizomycotina</taxon>
        <taxon>Dothideomycetes</taxon>
        <taxon>Pleosporomycetidae</taxon>
        <taxon>Pleosporales</taxon>
        <taxon>Massarineae</taxon>
        <taxon>Didymosphaeriaceae</taxon>
        <taxon>Karstenula</taxon>
    </lineage>
</organism>
<evidence type="ECO:0000313" key="3">
    <source>
        <dbReference type="Proteomes" id="UP000799764"/>
    </source>
</evidence>
<dbReference type="Proteomes" id="UP000799764">
    <property type="component" value="Unassembled WGS sequence"/>
</dbReference>
<accession>A0A9P4P9G2</accession>
<keyword evidence="3" id="KW-1185">Reference proteome</keyword>
<comment type="caution">
    <text evidence="2">The sequence shown here is derived from an EMBL/GenBank/DDBJ whole genome shotgun (WGS) entry which is preliminary data.</text>
</comment>
<sequence length="802" mass="90610">MATTPAFERLQLALQNRLKYPQNTFNLLGQLSQNPTPAPYLAAMELSVKYLVLNLRKSMTDEEAKKIGLLVMGNLQPKDIVSTRWIAEPSSRVYRTEQLIVQEGPHSVFLDQLVKSETLFHQFVCAVLLKSTRPDLTILQLITMALMDNEDIADETEMRVWIMDRIPFHNRRAGLEVALDIHNELTNFFETPKQILHLRPIDPALALRGQGAFYRQEQKGRVWQLAPGGEHHILKELYAEGNELLWNHPRAFLESQNEPKAGQTLDINGQLPPTLACLRKLDQMPSEMLGVIGTQSALSNQTIYPRITQDAVGFFQIEEVSHVDPTGLYAQLPRGRHGYRERSVDLQLALPSTGLLDLQYHIRKQFFFSNHWMLKDSFAATQVDIFWGSTEFLYDGGIPYHQTFRMLSQIRGLQEVKFSGLDAYPELEDELTTLMTSPRSLTRPNFSFLQVIVLALVGAGDMNLADETEIRDWIAQNIPFYAKRSTLQLTLDVYEELTDVFESGDRVLEPIDLATRDEGLEYEQGQKGLVWRLPTANEHRIFHNMYAPGHELLWNHSRLLVLSPNMPYLHKLEDAVSMFSGFARPRRERKLNFAEAKPYCGLPAVDDAVQKEFFLNNHFVLKDSVVIGIPGVTEYGPPARAGTPKRTYLPWEVFNHMNIGTGGARLLRSISIELRADALEKDWITYTGEYVHKVYISWDGVGYQHDGGIPHHEVFQTLSSFRGLQEVEICGLEDGPELCALLESLMTSPASGTGRVVQAETAIHGKRVSIARLIEKGHRHSTTSSVFPNGAMSPSLGGSSVA</sequence>
<dbReference type="EMBL" id="MU001511">
    <property type="protein sequence ID" value="KAF2438926.1"/>
    <property type="molecule type" value="Genomic_DNA"/>
</dbReference>